<accession>A0A3S2VCG6</accession>
<evidence type="ECO:0000256" key="9">
    <source>
        <dbReference type="ARBA" id="ARBA00023152"/>
    </source>
</evidence>
<dbReference type="PANTHER" id="PTHR23152">
    <property type="entry name" value="2-OXOGLUTARATE DEHYDROGENASE"/>
    <property type="match status" value="1"/>
</dbReference>
<dbReference type="InterPro" id="IPR001017">
    <property type="entry name" value="DH_E1"/>
</dbReference>
<dbReference type="NCBIfam" id="TIGR00239">
    <property type="entry name" value="2oxo_dh_E1"/>
    <property type="match status" value="1"/>
</dbReference>
<dbReference type="InterPro" id="IPR032106">
    <property type="entry name" value="2-oxogl_dehyd_N"/>
</dbReference>
<dbReference type="EMBL" id="SACP01000002">
    <property type="protein sequence ID" value="RVU21213.1"/>
    <property type="molecule type" value="Genomic_DNA"/>
</dbReference>
<dbReference type="Proteomes" id="UP000286997">
    <property type="component" value="Unassembled WGS sequence"/>
</dbReference>
<protein>
    <recommendedName>
        <fullName evidence="6">2-oxoglutarate dehydrogenase E1 component</fullName>
        <ecNumber evidence="5">1.2.4.2</ecNumber>
    </recommendedName>
    <alternativeName>
        <fullName evidence="10">Alpha-ketoglutarate dehydrogenase</fullName>
    </alternativeName>
</protein>
<evidence type="ECO:0000256" key="2">
    <source>
        <dbReference type="ARBA" id="ARBA00003906"/>
    </source>
</evidence>
<evidence type="ECO:0000256" key="4">
    <source>
        <dbReference type="ARBA" id="ARBA00011301"/>
    </source>
</evidence>
<dbReference type="NCBIfam" id="NF006914">
    <property type="entry name" value="PRK09404.1"/>
    <property type="match status" value="1"/>
</dbReference>
<dbReference type="InterPro" id="IPR031717">
    <property type="entry name" value="ODO-1/KGD_C"/>
</dbReference>
<evidence type="ECO:0000256" key="11">
    <source>
        <dbReference type="SAM" id="MobiDB-lite"/>
    </source>
</evidence>
<evidence type="ECO:0000313" key="13">
    <source>
        <dbReference type="EMBL" id="RVU21213.1"/>
    </source>
</evidence>
<keyword evidence="7 13" id="KW-0560">Oxidoreductase</keyword>
<dbReference type="OrthoDB" id="9759785at2"/>
<evidence type="ECO:0000259" key="12">
    <source>
        <dbReference type="SMART" id="SM00861"/>
    </source>
</evidence>
<evidence type="ECO:0000256" key="6">
    <source>
        <dbReference type="ARBA" id="ARBA00013321"/>
    </source>
</evidence>
<keyword evidence="9" id="KW-0324">Glycolysis</keyword>
<evidence type="ECO:0000256" key="5">
    <source>
        <dbReference type="ARBA" id="ARBA00012280"/>
    </source>
</evidence>
<comment type="function">
    <text evidence="2">E1 component of the 2-oxoglutarate dehydrogenase (OGDH) complex which catalyzes the decarboxylation of 2-oxoglutarate, the first step in the conversion of 2-oxoglutarate to succinyl-CoA and CO(2).</text>
</comment>
<comment type="cofactor">
    <cofactor evidence="1">
        <name>thiamine diphosphate</name>
        <dbReference type="ChEBI" id="CHEBI:58937"/>
    </cofactor>
</comment>
<feature type="domain" description="Transketolase-like pyrimidine-binding" evidence="12">
    <location>
        <begin position="502"/>
        <end position="694"/>
    </location>
</feature>
<dbReference type="SMART" id="SM00861">
    <property type="entry name" value="Transket_pyr"/>
    <property type="match status" value="1"/>
</dbReference>
<dbReference type="GO" id="GO:0006096">
    <property type="term" value="P:glycolytic process"/>
    <property type="evidence" value="ECO:0007669"/>
    <property type="project" value="UniProtKB-KW"/>
</dbReference>
<dbReference type="InterPro" id="IPR011603">
    <property type="entry name" value="2oxoglutarate_DH_E1"/>
</dbReference>
<dbReference type="InterPro" id="IPR029061">
    <property type="entry name" value="THDP-binding"/>
</dbReference>
<dbReference type="PIRSF" id="PIRSF000157">
    <property type="entry name" value="Oxoglu_dh_E1"/>
    <property type="match status" value="1"/>
</dbReference>
<dbReference type="PANTHER" id="PTHR23152:SF4">
    <property type="entry name" value="2-OXOADIPATE DEHYDROGENASE COMPLEX COMPONENT E1"/>
    <property type="match status" value="1"/>
</dbReference>
<evidence type="ECO:0000256" key="8">
    <source>
        <dbReference type="ARBA" id="ARBA00023052"/>
    </source>
</evidence>
<dbReference type="SUPFAM" id="SSF52518">
    <property type="entry name" value="Thiamin diphosphate-binding fold (THDP-binding)"/>
    <property type="match status" value="2"/>
</dbReference>
<dbReference type="AlphaFoldDB" id="A0A3S2VCG6"/>
<dbReference type="EC" id="1.2.4.2" evidence="5"/>
<comment type="similarity">
    <text evidence="3">Belongs to the alpha-ketoglutarate dehydrogenase family.</text>
</comment>
<dbReference type="InterPro" id="IPR042179">
    <property type="entry name" value="KGD_C_sf"/>
</dbReference>
<dbReference type="GO" id="GO:0045252">
    <property type="term" value="C:oxoglutarate dehydrogenase complex"/>
    <property type="evidence" value="ECO:0007669"/>
    <property type="project" value="TreeGrafter"/>
</dbReference>
<organism evidence="13 14">
    <name type="scientific">Methylobacterium oryzihabitans</name>
    <dbReference type="NCBI Taxonomy" id="2499852"/>
    <lineage>
        <taxon>Bacteria</taxon>
        <taxon>Pseudomonadati</taxon>
        <taxon>Pseudomonadota</taxon>
        <taxon>Alphaproteobacteria</taxon>
        <taxon>Hyphomicrobiales</taxon>
        <taxon>Methylobacteriaceae</taxon>
        <taxon>Methylobacterium</taxon>
    </lineage>
</organism>
<reference evidence="13 14" key="1">
    <citation type="submission" date="2019-01" db="EMBL/GenBank/DDBJ databases">
        <authorList>
            <person name="Chen W.-M."/>
        </authorList>
    </citation>
    <scope>NUCLEOTIDE SEQUENCE [LARGE SCALE GENOMIC DNA]</scope>
    <source>
        <strain evidence="13 14">TER-1</strain>
    </source>
</reference>
<comment type="caution">
    <text evidence="13">The sequence shown here is derived from an EMBL/GenBank/DDBJ whole genome shotgun (WGS) entry which is preliminary data.</text>
</comment>
<proteinExistence type="inferred from homology"/>
<sequence>MRSSPLSSVSYAYLDAMQRAFDADPQSVEPGWRVVFEVLAETGSPGADLRTGQDALWRDRGHLQAQLDPLAPRTATHDPLQAVYAGTLAIESAHIDDESRRSWLRSAVETGAGLPAPETPHRLLADLIAAEEFEAFLAKKFPTKKRFGAEGAEAIVPLLRRVLTRAANEGVTRAIIGTMHRGRLSLMHNVLGRPFARLIAEIKGAHPFPADAARPADVPYHLGYETELMLDGRTISVSLLANPSHLEAVDPVVLGRARAAQDEAGDARTVLPIIIHTDAAVIGQGLVAECIQLGGPAGYSVGGTVHLIVNNQIGFTTPQQEARTSRYCTGSWKAVDSVILHVNGDDPAAVAKSADIAVAWRQVQGCDAVVDLVCYRRNGHNEIDEPAFTQPTLYARIAEHPPVAQGFAQQEIRAGRLTQAEVTAMRDAARARLQAGYDEAPGYPIEADRRRPRPTSRPTDVGVSAGTLQTLSDLLAAAPAGMTLHPRMGRVLKQRLIDAAGVPWPSAESLAVGSLLRDGVAVRLSGQDVVRGAFSHRHFALADYDTGVTHTSLAHIGAQPSFEAFNSPLSEYAVLGFEYGYSLERSDALVIWEAQFGDFANGAQIMIDQFVVAAEAKWCNPSRLVMLLPHGLEGQGPEHSSARLERYLQLAADNNIRIVNPSTPANYFHLLRAQGLGRYTCPLIVMAAKKLLRLPAALSPVTDFQPGSAFEPVISSVPDGPIDTVLMCSGKIAYDLEEERARRNATTVAILRLECLYPLPSEQIGALLQRWPDARLVWVQEEPRNMGAWNWLDRRLEAIATDVACKQPTFAYVGRPESASPAGSFHGNHDADQRMIAAYAFSLSAGAGSKAKRQAA</sequence>
<evidence type="ECO:0000256" key="7">
    <source>
        <dbReference type="ARBA" id="ARBA00023002"/>
    </source>
</evidence>
<dbReference type="GO" id="GO:0006099">
    <property type="term" value="P:tricarboxylic acid cycle"/>
    <property type="evidence" value="ECO:0007669"/>
    <property type="project" value="TreeGrafter"/>
</dbReference>
<dbReference type="InterPro" id="IPR005475">
    <property type="entry name" value="Transketolase-like_Pyr-bd"/>
</dbReference>
<comment type="subunit">
    <text evidence="4">Homodimer. Part of the 2-oxoglutarate dehydrogenase (OGDH) complex composed of E1 (2-oxoglutarate dehydrogenase), E2 (dihydrolipoamide succinyltransferase) and E3 (dihydrolipoamide dehydrogenase); the complex contains multiple copies of the three enzymatic components (E1, E2 and E3).</text>
</comment>
<dbReference type="Pfam" id="PF16870">
    <property type="entry name" value="OxoGdeHyase_C"/>
    <property type="match status" value="1"/>
</dbReference>
<dbReference type="GO" id="GO:0030976">
    <property type="term" value="F:thiamine pyrophosphate binding"/>
    <property type="evidence" value="ECO:0007669"/>
    <property type="project" value="InterPro"/>
</dbReference>
<dbReference type="Gene3D" id="3.40.50.12470">
    <property type="match status" value="1"/>
</dbReference>
<dbReference type="Pfam" id="PF02779">
    <property type="entry name" value="Transket_pyr"/>
    <property type="match status" value="1"/>
</dbReference>
<dbReference type="RefSeq" id="WP_127727433.1">
    <property type="nucleotide sequence ID" value="NZ_SACP01000002.1"/>
</dbReference>
<keyword evidence="14" id="KW-1185">Reference proteome</keyword>
<dbReference type="Gene3D" id="3.40.50.11610">
    <property type="entry name" value="Multifunctional 2-oxoglutarate metabolism enzyme, C-terminal domain"/>
    <property type="match status" value="1"/>
</dbReference>
<dbReference type="GO" id="GO:0004591">
    <property type="term" value="F:oxoglutarate dehydrogenase (succinyl-transferring) activity"/>
    <property type="evidence" value="ECO:0007669"/>
    <property type="project" value="UniProtKB-EC"/>
</dbReference>
<dbReference type="Gene3D" id="3.40.50.970">
    <property type="match status" value="1"/>
</dbReference>
<name>A0A3S2VCG6_9HYPH</name>
<evidence type="ECO:0000256" key="3">
    <source>
        <dbReference type="ARBA" id="ARBA00006936"/>
    </source>
</evidence>
<dbReference type="Pfam" id="PF00676">
    <property type="entry name" value="E1_dh"/>
    <property type="match status" value="1"/>
</dbReference>
<dbReference type="Pfam" id="PF16078">
    <property type="entry name" value="2-oxogl_dehyd_N"/>
    <property type="match status" value="1"/>
</dbReference>
<evidence type="ECO:0000313" key="14">
    <source>
        <dbReference type="Proteomes" id="UP000286997"/>
    </source>
</evidence>
<gene>
    <name evidence="13" type="ORF">EOE48_03735</name>
</gene>
<evidence type="ECO:0000256" key="10">
    <source>
        <dbReference type="ARBA" id="ARBA00030680"/>
    </source>
</evidence>
<dbReference type="GO" id="GO:0005829">
    <property type="term" value="C:cytosol"/>
    <property type="evidence" value="ECO:0007669"/>
    <property type="project" value="TreeGrafter"/>
</dbReference>
<keyword evidence="8" id="KW-0786">Thiamine pyrophosphate</keyword>
<evidence type="ECO:0000256" key="1">
    <source>
        <dbReference type="ARBA" id="ARBA00001964"/>
    </source>
</evidence>
<feature type="region of interest" description="Disordered" evidence="11">
    <location>
        <begin position="441"/>
        <end position="463"/>
    </location>
</feature>